<sequence>MSLWKCPGQDRRDFGPEDVILAPCPSCGAEVEFFPDDIMVRCRCGRLVRNPKFNPACAAWCAHADKCLGEVAEVYRRQPEVLREKLLLEVNRRLREFPAERQAALAAASFAAELSKEEGGSPLVVTAAVLLKEIGLAAGATGEALPRASVALAREVMAEIGLPSEVIEEVAAIIAALPTGVSGRLNERLARDALRLAGWSGEIKGKSEEEIEMLAATFYTAAGRERALLASKRFGRGQK</sequence>
<proteinExistence type="predicted"/>
<gene>
    <name evidence="1" type="ORF">ENQ34_03915</name>
</gene>
<protein>
    <recommendedName>
        <fullName evidence="2">Phosphohydrolase</fullName>
    </recommendedName>
</protein>
<evidence type="ECO:0000313" key="1">
    <source>
        <dbReference type="EMBL" id="HEL65814.1"/>
    </source>
</evidence>
<reference evidence="1" key="1">
    <citation type="journal article" date="2020" name="mSystems">
        <title>Genome- and Community-Level Interaction Insights into Carbon Utilization and Element Cycling Functions of Hydrothermarchaeota in Hydrothermal Sediment.</title>
        <authorList>
            <person name="Zhou Z."/>
            <person name="Liu Y."/>
            <person name="Xu W."/>
            <person name="Pan J."/>
            <person name="Luo Z.H."/>
            <person name="Li M."/>
        </authorList>
    </citation>
    <scope>NUCLEOTIDE SEQUENCE [LARGE SCALE GENOMIC DNA]</scope>
    <source>
        <strain evidence="1">SpSt-300</strain>
    </source>
</reference>
<dbReference type="AlphaFoldDB" id="A0A7C2I1L2"/>
<comment type="caution">
    <text evidence="1">The sequence shown here is derived from an EMBL/GenBank/DDBJ whole genome shotgun (WGS) entry which is preliminary data.</text>
</comment>
<dbReference type="SUPFAM" id="SSF109604">
    <property type="entry name" value="HD-domain/PDEase-like"/>
    <property type="match status" value="1"/>
</dbReference>
<accession>A0A7C2I1L2</accession>
<name>A0A7C2I1L2_9THEO</name>
<evidence type="ECO:0008006" key="2">
    <source>
        <dbReference type="Google" id="ProtNLM"/>
    </source>
</evidence>
<dbReference type="EMBL" id="DSMU01000248">
    <property type="protein sequence ID" value="HEL65814.1"/>
    <property type="molecule type" value="Genomic_DNA"/>
</dbReference>
<dbReference type="Gene3D" id="1.10.3210.10">
    <property type="entry name" value="Hypothetical protein af1432"/>
    <property type="match status" value="1"/>
</dbReference>
<organism evidence="1">
    <name type="scientific">Ammonifex degensii</name>
    <dbReference type="NCBI Taxonomy" id="42838"/>
    <lineage>
        <taxon>Bacteria</taxon>
        <taxon>Bacillati</taxon>
        <taxon>Bacillota</taxon>
        <taxon>Clostridia</taxon>
        <taxon>Thermoanaerobacterales</taxon>
        <taxon>Thermoanaerobacteraceae</taxon>
        <taxon>Ammonifex</taxon>
    </lineage>
</organism>